<gene>
    <name evidence="1" type="ORF">GCM10007320_34960</name>
</gene>
<dbReference type="InterPro" id="IPR043519">
    <property type="entry name" value="NT_sf"/>
</dbReference>
<proteinExistence type="predicted"/>
<sequence>MSVPANLESVAIFGSTVRGDVDAFSDRDILLAGALVDNAFEAKLSAAGYSTSCYTWQQMDGLARDGSLFLQHLKQEGRILVDREGRLESLLTGYRPLREYGHRIHENLELFEMVGGAAEFESLHGWAFDVLAVGFRNHAILSLANVGRYVFSFSALVEETAEIHRLSAHEKRLLSDLRVRKRDYRTGCAVDSSNVQLKQTFALIERITGFRCLSEDRSIEEFISRQIKSASVAAHWYYPLRRLEGAFRAMENASAWLDARDIETIESIICRPSPYCGVGARSVGTLHELVNATFQACLHRQAASKPALRSS</sequence>
<evidence type="ECO:0000313" key="1">
    <source>
        <dbReference type="EMBL" id="GHC88102.1"/>
    </source>
</evidence>
<evidence type="ECO:0000313" key="2">
    <source>
        <dbReference type="Proteomes" id="UP000626210"/>
    </source>
</evidence>
<dbReference type="Proteomes" id="UP000626210">
    <property type="component" value="Unassembled WGS sequence"/>
</dbReference>
<dbReference type="RefSeq" id="WP_189688214.1">
    <property type="nucleotide sequence ID" value="NZ_BMYK01000010.1"/>
</dbReference>
<protein>
    <recommendedName>
        <fullName evidence="3">Polymerase nucleotidyl transferase domain-containing protein</fullName>
    </recommendedName>
</protein>
<name>A0ABQ3G4N6_9BURK</name>
<comment type="caution">
    <text evidence="1">The sequence shown here is derived from an EMBL/GenBank/DDBJ whole genome shotgun (WGS) entry which is preliminary data.</text>
</comment>
<accession>A0ABQ3G4N6</accession>
<keyword evidence="2" id="KW-1185">Reference proteome</keyword>
<dbReference type="SUPFAM" id="SSF81301">
    <property type="entry name" value="Nucleotidyltransferase"/>
    <property type="match status" value="1"/>
</dbReference>
<reference evidence="2" key="1">
    <citation type="journal article" date="2019" name="Int. J. Syst. Evol. Microbiol.">
        <title>The Global Catalogue of Microorganisms (GCM) 10K type strain sequencing project: providing services to taxonomists for standard genome sequencing and annotation.</title>
        <authorList>
            <consortium name="The Broad Institute Genomics Platform"/>
            <consortium name="The Broad Institute Genome Sequencing Center for Infectious Disease"/>
            <person name="Wu L."/>
            <person name="Ma J."/>
        </authorList>
    </citation>
    <scope>NUCLEOTIDE SEQUENCE [LARGE SCALE GENOMIC DNA]</scope>
    <source>
        <strain evidence="2">KCTC 23314</strain>
    </source>
</reference>
<organism evidence="1 2">
    <name type="scientific">Pseudorhodoferax aquiterrae</name>
    <dbReference type="NCBI Taxonomy" id="747304"/>
    <lineage>
        <taxon>Bacteria</taxon>
        <taxon>Pseudomonadati</taxon>
        <taxon>Pseudomonadota</taxon>
        <taxon>Betaproteobacteria</taxon>
        <taxon>Burkholderiales</taxon>
        <taxon>Comamonadaceae</taxon>
    </lineage>
</organism>
<dbReference type="EMBL" id="BMYK01000010">
    <property type="protein sequence ID" value="GHC88102.1"/>
    <property type="molecule type" value="Genomic_DNA"/>
</dbReference>
<evidence type="ECO:0008006" key="3">
    <source>
        <dbReference type="Google" id="ProtNLM"/>
    </source>
</evidence>